<dbReference type="InterPro" id="IPR044751">
    <property type="entry name" value="Ion_transp-like_CBS"/>
</dbReference>
<evidence type="ECO:0000256" key="3">
    <source>
        <dbReference type="ARBA" id="ARBA00022737"/>
    </source>
</evidence>
<dbReference type="PANTHER" id="PTHR22777:SF17">
    <property type="entry name" value="UPF0053 PROTEIN SLL0260"/>
    <property type="match status" value="1"/>
</dbReference>
<evidence type="ECO:0000256" key="10">
    <source>
        <dbReference type="SAM" id="Phobius"/>
    </source>
</evidence>
<dbReference type="InterPro" id="IPR046342">
    <property type="entry name" value="CBS_dom_sf"/>
</dbReference>
<dbReference type="InterPro" id="IPR005170">
    <property type="entry name" value="Transptr-assoc_dom"/>
</dbReference>
<evidence type="ECO:0000256" key="7">
    <source>
        <dbReference type="PROSITE-ProRule" id="PRU00703"/>
    </source>
</evidence>
<dbReference type="SMART" id="SM01091">
    <property type="entry name" value="CorC_HlyC"/>
    <property type="match status" value="1"/>
</dbReference>
<dbReference type="PROSITE" id="PS51371">
    <property type="entry name" value="CBS"/>
    <property type="match status" value="1"/>
</dbReference>
<dbReference type="Pfam" id="PF01595">
    <property type="entry name" value="CNNM"/>
    <property type="match status" value="1"/>
</dbReference>
<evidence type="ECO:0000256" key="9">
    <source>
        <dbReference type="SAM" id="MobiDB-lite"/>
    </source>
</evidence>
<dbReference type="SUPFAM" id="SSF53335">
    <property type="entry name" value="S-adenosyl-L-methionine-dependent methyltransferases"/>
    <property type="match status" value="1"/>
</dbReference>
<reference evidence="13 14" key="1">
    <citation type="submission" date="2024-02" db="EMBL/GenBank/DDBJ databases">
        <authorList>
            <person name="Chen Y."/>
            <person name="Shah S."/>
            <person name="Dougan E. K."/>
            <person name="Thang M."/>
            <person name="Chan C."/>
        </authorList>
    </citation>
    <scope>NUCLEOTIDE SEQUENCE [LARGE SCALE GENOMIC DNA]</scope>
</reference>
<dbReference type="Pfam" id="PF05050">
    <property type="entry name" value="Methyltransf_21"/>
    <property type="match status" value="1"/>
</dbReference>
<dbReference type="EMBL" id="CAXAMN010024762">
    <property type="protein sequence ID" value="CAK9089769.1"/>
    <property type="molecule type" value="Genomic_DNA"/>
</dbReference>
<sequence>MATQVAVAPVVVVFPAEGQRGLSASIAHGHQFDYGRLSTRWGCGCSLAVTFMAHVKTSRQKRCSVRCSGGRKPSKRKQGVKRSARRSLAILAFLGAAACTVLVRMFHSGSGRANWGTFAERVKAYNGVCGSLAADLAFSCAAFVAFAVCAGTETAITTLWPWKVREYAQRESEKAEKKVRELRENGGRASAKVELGKWTALREDIQRFMQTILIGATLAGVVSTAFITEICGQLFGPKGLGIATVSVTLVQLTLGEILPKSMAVSSPYNFAEATLPFFYRISTVVYPVSRILNEAVSLLLGMIGVPVDTHKTPFVSEEELDLVFRSAMQSGVVAAEEGEMIASVRNLDSKKIKEIMTPLVDMICIESQEPISKLHHLIKTTQFSRIPVYEVRFDNIIGVVSMKTLLKNADGLEEIVDSNSRKVCEIIDTPVFVPETMSLTAALRLLKERTLAVCVDEYGGTTGLVTLEDVLEEIVGEIYDPDEEKDQVERQQNQDKIQQIAPNHFSMSGLAEKYEVEEAFGIKMPEGDYNSIGGFMCTKIDRIPLIGEACIVETAAERIRFEIAKVDERRVLQVEAFRTGKEGKQPVEGDEDRDEELEKRQVIFSEVDVLDAHSHDAKESAEIEGAEAGASVGEVENPSDIPSGVSIIEGSELRLPVSPTEAKPESTSQGLERLEQAKTEGLQGDVKESLPDEKKSEETKEVLDVSSKRSRAEPEKKAYCAKGSYVLPAGDLDHCNRSSHNCDEASTVQVFALDEVLDAYGVTQVCLLKIDSEGAELKVLRSAWGWLAKRAIRMVYFEWRPLTSIARGEDPFEILNFLASLNYRILASIQWFADDQEWTFVEREQWHTMLLRKGNLLAVP</sequence>
<dbReference type="Gene3D" id="3.40.50.150">
    <property type="entry name" value="Vaccinia Virus protein VP39"/>
    <property type="match status" value="1"/>
</dbReference>
<dbReference type="InterPro" id="IPR006342">
    <property type="entry name" value="FkbM_mtfrase"/>
</dbReference>
<feature type="region of interest" description="Disordered" evidence="9">
    <location>
        <begin position="614"/>
        <end position="709"/>
    </location>
</feature>
<feature type="transmembrane region" description="Helical" evidence="10">
    <location>
        <begin position="136"/>
        <end position="160"/>
    </location>
</feature>
<dbReference type="Pfam" id="PF03471">
    <property type="entry name" value="CorC_HlyC"/>
    <property type="match status" value="1"/>
</dbReference>
<comment type="subcellular location">
    <subcellularLocation>
        <location evidence="1">Membrane</location>
        <topology evidence="1">Multi-pass membrane protein</topology>
    </subcellularLocation>
</comment>
<keyword evidence="6 8" id="KW-0472">Membrane</keyword>
<protein>
    <submittedName>
        <fullName evidence="13">Uncharacterized protein</fullName>
    </submittedName>
</protein>
<keyword evidence="14" id="KW-1185">Reference proteome</keyword>
<dbReference type="Pfam" id="PF00571">
    <property type="entry name" value="CBS"/>
    <property type="match status" value="2"/>
</dbReference>
<evidence type="ECO:0000259" key="11">
    <source>
        <dbReference type="PROSITE" id="PS51371"/>
    </source>
</evidence>
<evidence type="ECO:0000256" key="6">
    <source>
        <dbReference type="ARBA" id="ARBA00023136"/>
    </source>
</evidence>
<evidence type="ECO:0000259" key="12">
    <source>
        <dbReference type="PROSITE" id="PS51846"/>
    </source>
</evidence>
<comment type="caution">
    <text evidence="13">The sequence shown here is derived from an EMBL/GenBank/DDBJ whole genome shotgun (WGS) entry which is preliminary data.</text>
</comment>
<dbReference type="InterPro" id="IPR016169">
    <property type="entry name" value="FAD-bd_PCMH_sub2"/>
</dbReference>
<evidence type="ECO:0000256" key="8">
    <source>
        <dbReference type="PROSITE-ProRule" id="PRU01193"/>
    </source>
</evidence>
<dbReference type="SUPFAM" id="SSF54631">
    <property type="entry name" value="CBS-domain pair"/>
    <property type="match status" value="1"/>
</dbReference>
<name>A0ABP0QP47_9DINO</name>
<evidence type="ECO:0000256" key="1">
    <source>
        <dbReference type="ARBA" id="ARBA00004141"/>
    </source>
</evidence>
<dbReference type="Gene3D" id="3.10.580.10">
    <property type="entry name" value="CBS-domain"/>
    <property type="match status" value="1"/>
</dbReference>
<dbReference type="InterPro" id="IPR000644">
    <property type="entry name" value="CBS_dom"/>
</dbReference>
<dbReference type="InterPro" id="IPR002550">
    <property type="entry name" value="CNNM"/>
</dbReference>
<proteinExistence type="predicted"/>
<organism evidence="13 14">
    <name type="scientific">Durusdinium trenchii</name>
    <dbReference type="NCBI Taxonomy" id="1381693"/>
    <lineage>
        <taxon>Eukaryota</taxon>
        <taxon>Sar</taxon>
        <taxon>Alveolata</taxon>
        <taxon>Dinophyceae</taxon>
        <taxon>Suessiales</taxon>
        <taxon>Symbiodiniaceae</taxon>
        <taxon>Durusdinium</taxon>
    </lineage>
</organism>
<feature type="compositionally biased region" description="Low complexity" evidence="9">
    <location>
        <begin position="626"/>
        <end position="636"/>
    </location>
</feature>
<evidence type="ECO:0000313" key="14">
    <source>
        <dbReference type="Proteomes" id="UP001642484"/>
    </source>
</evidence>
<keyword evidence="2 8" id="KW-0812">Transmembrane</keyword>
<dbReference type="InterPro" id="IPR029063">
    <property type="entry name" value="SAM-dependent_MTases_sf"/>
</dbReference>
<evidence type="ECO:0000313" key="13">
    <source>
        <dbReference type="EMBL" id="CAK9089769.1"/>
    </source>
</evidence>
<dbReference type="InterPro" id="IPR036318">
    <property type="entry name" value="FAD-bd_PCMH-like_sf"/>
</dbReference>
<dbReference type="PROSITE" id="PS51846">
    <property type="entry name" value="CNNM"/>
    <property type="match status" value="1"/>
</dbReference>
<feature type="transmembrane region" description="Helical" evidence="10">
    <location>
        <begin position="208"/>
        <end position="227"/>
    </location>
</feature>
<feature type="domain" description="CBS" evidence="11">
    <location>
        <begin position="356"/>
        <end position="418"/>
    </location>
</feature>
<feature type="domain" description="CNNM transmembrane" evidence="12">
    <location>
        <begin position="128"/>
        <end position="337"/>
    </location>
</feature>
<gene>
    <name evidence="13" type="ORF">CCMP2556_LOCUS43185</name>
</gene>
<dbReference type="Proteomes" id="UP001642484">
    <property type="component" value="Unassembled WGS sequence"/>
</dbReference>
<evidence type="ECO:0000256" key="2">
    <source>
        <dbReference type="ARBA" id="ARBA00022692"/>
    </source>
</evidence>
<dbReference type="PANTHER" id="PTHR22777">
    <property type="entry name" value="HEMOLYSIN-RELATED"/>
    <property type="match status" value="1"/>
</dbReference>
<keyword evidence="3" id="KW-0677">Repeat</keyword>
<evidence type="ECO:0000256" key="5">
    <source>
        <dbReference type="ARBA" id="ARBA00023122"/>
    </source>
</evidence>
<accession>A0ABP0QP47</accession>
<feature type="transmembrane region" description="Helical" evidence="10">
    <location>
        <begin position="87"/>
        <end position="106"/>
    </location>
</feature>
<dbReference type="CDD" id="cd04590">
    <property type="entry name" value="CBS_pair_CorC_HlyC_assoc"/>
    <property type="match status" value="1"/>
</dbReference>
<evidence type="ECO:0000256" key="4">
    <source>
        <dbReference type="ARBA" id="ARBA00022989"/>
    </source>
</evidence>
<keyword evidence="4 8" id="KW-1133">Transmembrane helix</keyword>
<dbReference type="SUPFAM" id="SSF56176">
    <property type="entry name" value="FAD-binding/transporter-associated domain-like"/>
    <property type="match status" value="1"/>
</dbReference>
<feature type="compositionally biased region" description="Basic and acidic residues" evidence="9">
    <location>
        <begin position="685"/>
        <end position="709"/>
    </location>
</feature>
<dbReference type="Gene3D" id="3.30.465.10">
    <property type="match status" value="1"/>
</dbReference>
<keyword evidence="5 7" id="KW-0129">CBS domain</keyword>